<comment type="catalytic activity">
    <reaction evidence="1">
        <text>Hydrolysis of proteins in presence of ATP.</text>
        <dbReference type="EC" id="3.4.21.53"/>
    </reaction>
</comment>
<accession>A0A0G3GMW1</accession>
<evidence type="ECO:0000256" key="2">
    <source>
        <dbReference type="SAM" id="Phobius"/>
    </source>
</evidence>
<dbReference type="InterPro" id="IPR020568">
    <property type="entry name" value="Ribosomal_Su5_D2-typ_SF"/>
</dbReference>
<organism evidence="4 5">
    <name type="scientific">Corynebacterium epidermidicanis</name>
    <dbReference type="NCBI Taxonomy" id="1050174"/>
    <lineage>
        <taxon>Bacteria</taxon>
        <taxon>Bacillati</taxon>
        <taxon>Actinomycetota</taxon>
        <taxon>Actinomycetes</taxon>
        <taxon>Mycobacteriales</taxon>
        <taxon>Corynebacteriaceae</taxon>
        <taxon>Corynebacterium</taxon>
    </lineage>
</organism>
<dbReference type="PROSITE" id="PS51786">
    <property type="entry name" value="LON_PROTEOLYTIC"/>
    <property type="match status" value="1"/>
</dbReference>
<dbReference type="PANTHER" id="PTHR10046">
    <property type="entry name" value="ATP DEPENDENT LON PROTEASE FAMILY MEMBER"/>
    <property type="match status" value="1"/>
</dbReference>
<dbReference type="Gene3D" id="3.30.230.10">
    <property type="match status" value="1"/>
</dbReference>
<keyword evidence="5" id="KW-1185">Reference proteome</keyword>
<gene>
    <name evidence="4" type="primary">lon</name>
    <name evidence="4" type="ORF">CEPID_03430</name>
</gene>
<dbReference type="GO" id="GO:0004176">
    <property type="term" value="F:ATP-dependent peptidase activity"/>
    <property type="evidence" value="ECO:0007669"/>
    <property type="project" value="UniProtKB-UniRule"/>
</dbReference>
<name>A0A0G3GMW1_9CORY</name>
<evidence type="ECO:0000313" key="5">
    <source>
        <dbReference type="Proteomes" id="UP000035368"/>
    </source>
</evidence>
<dbReference type="InterPro" id="IPR027065">
    <property type="entry name" value="Lon_Prtase"/>
</dbReference>
<dbReference type="InterPro" id="IPR001478">
    <property type="entry name" value="PDZ"/>
</dbReference>
<dbReference type="Proteomes" id="UP000035368">
    <property type="component" value="Chromosome"/>
</dbReference>
<dbReference type="GO" id="GO:0005524">
    <property type="term" value="F:ATP binding"/>
    <property type="evidence" value="ECO:0007669"/>
    <property type="project" value="InterPro"/>
</dbReference>
<proteinExistence type="inferred from homology"/>
<dbReference type="GO" id="GO:0030163">
    <property type="term" value="P:protein catabolic process"/>
    <property type="evidence" value="ECO:0007669"/>
    <property type="project" value="InterPro"/>
</dbReference>
<comment type="similarity">
    <text evidence="1">Belongs to the peptidase S16 family.</text>
</comment>
<keyword evidence="2" id="KW-0472">Membrane</keyword>
<evidence type="ECO:0000256" key="1">
    <source>
        <dbReference type="PROSITE-ProRule" id="PRU01122"/>
    </source>
</evidence>
<dbReference type="InterPro" id="IPR008269">
    <property type="entry name" value="Lon_proteolytic"/>
</dbReference>
<reference evidence="4 5" key="1">
    <citation type="submission" date="2015-05" db="EMBL/GenBank/DDBJ databases">
        <title>Complete genome sequence of Corynebacterium epidermidicanis DSM 45586, isolated from the skin of a dog suffering from pruritus.</title>
        <authorList>
            <person name="Ruckert C."/>
            <person name="Albersmeier A."/>
            <person name="Winkler A."/>
            <person name="Tauch A."/>
        </authorList>
    </citation>
    <scope>NUCLEOTIDE SEQUENCE [LARGE SCALE GENOMIC DNA]</scope>
    <source>
        <strain evidence="4 5">DSM 45586</strain>
    </source>
</reference>
<protein>
    <recommendedName>
        <fullName evidence="1">endopeptidase La</fullName>
        <ecNumber evidence="1">3.4.21.53</ecNumber>
    </recommendedName>
</protein>
<dbReference type="SUPFAM" id="SSF54211">
    <property type="entry name" value="Ribosomal protein S5 domain 2-like"/>
    <property type="match status" value="1"/>
</dbReference>
<feature type="active site" evidence="1">
    <location>
        <position position="255"/>
    </location>
</feature>
<dbReference type="GO" id="GO:0006508">
    <property type="term" value="P:proteolysis"/>
    <property type="evidence" value="ECO:0007669"/>
    <property type="project" value="UniProtKB-KW"/>
</dbReference>
<dbReference type="GO" id="GO:0004252">
    <property type="term" value="F:serine-type endopeptidase activity"/>
    <property type="evidence" value="ECO:0007669"/>
    <property type="project" value="UniProtKB-UniRule"/>
</dbReference>
<dbReference type="EMBL" id="CP011541">
    <property type="protein sequence ID" value="AKK02566.1"/>
    <property type="molecule type" value="Genomic_DNA"/>
</dbReference>
<keyword evidence="1" id="KW-0645">Protease</keyword>
<feature type="domain" description="Lon proteolytic" evidence="3">
    <location>
        <begin position="250"/>
        <end position="348"/>
    </location>
</feature>
<dbReference type="AlphaFoldDB" id="A0A0G3GMW1"/>
<keyword evidence="2" id="KW-1133">Transmembrane helix</keyword>
<dbReference type="STRING" id="1050174.CEPID_03430"/>
<dbReference type="Pfam" id="PF05362">
    <property type="entry name" value="Lon_C"/>
    <property type="match status" value="1"/>
</dbReference>
<dbReference type="KEGG" id="cei:CEPID_03430"/>
<keyword evidence="2" id="KW-0812">Transmembrane</keyword>
<evidence type="ECO:0000313" key="4">
    <source>
        <dbReference type="EMBL" id="AKK02566.1"/>
    </source>
</evidence>
<dbReference type="PATRIC" id="fig|1050174.4.peg.696"/>
<keyword evidence="1" id="KW-0720">Serine protease</keyword>
<dbReference type="Gene3D" id="2.30.42.10">
    <property type="match status" value="1"/>
</dbReference>
<dbReference type="InterPro" id="IPR036034">
    <property type="entry name" value="PDZ_sf"/>
</dbReference>
<dbReference type="InterPro" id="IPR014721">
    <property type="entry name" value="Ribsml_uS5_D2-typ_fold_subgr"/>
</dbReference>
<dbReference type="Pfam" id="PF13180">
    <property type="entry name" value="PDZ_2"/>
    <property type="match status" value="1"/>
</dbReference>
<dbReference type="SUPFAM" id="SSF50156">
    <property type="entry name" value="PDZ domain-like"/>
    <property type="match status" value="1"/>
</dbReference>
<keyword evidence="1" id="KW-0378">Hydrolase</keyword>
<feature type="transmembrane region" description="Helical" evidence="2">
    <location>
        <begin position="12"/>
        <end position="31"/>
    </location>
</feature>
<feature type="active site" evidence="1">
    <location>
        <position position="300"/>
    </location>
</feature>
<evidence type="ECO:0000259" key="3">
    <source>
        <dbReference type="PROSITE" id="PS51786"/>
    </source>
</evidence>
<dbReference type="EC" id="3.4.21.53" evidence="1"/>
<sequence length="359" mass="37552">MKLRSQARSRTILWGAIPVLAMTYLATAPTVPFTSIPLTVPYAAESPGPTFNTLAEFEGKPIVAVTGTETDPTSGNLNMTTVSVYSQLTFAQALSRWLVHDDTLVPIEQIFPPNLSQTEVDHQNKVQFSQSESAATLAALEYLERPTAVEVVDIVPDSAAQSILMPGDRIVAFAGQPITEPSQVREKVLAGQPGDTVELSVVGAQATPETQPETKTLTLGKNPDTGNAFLGITMGAVAADGTKVEYNLKDIGGPSAGMMFSLAVVDKLSPGELTGGKFVAGTGTIEENGTVGPIGGIKHKVQAAADAGAEVFLAPSANCAEAMSKTHEGLTVLKVDTLAQAIDQLNAYNSGGEVVRCEK</sequence>